<evidence type="ECO:0000256" key="3">
    <source>
        <dbReference type="ARBA" id="ARBA00022553"/>
    </source>
</evidence>
<dbReference type="InterPro" id="IPR001610">
    <property type="entry name" value="PAC"/>
</dbReference>
<dbReference type="PROSITE" id="PS50113">
    <property type="entry name" value="PAC"/>
    <property type="match status" value="1"/>
</dbReference>
<dbReference type="InterPro" id="IPR035965">
    <property type="entry name" value="PAS-like_dom_sf"/>
</dbReference>
<comment type="catalytic activity">
    <reaction evidence="1">
        <text>ATP + protein L-histidine = ADP + protein N-phospho-L-histidine.</text>
        <dbReference type="EC" id="2.7.13.3"/>
    </reaction>
</comment>
<comment type="caution">
    <text evidence="7">The sequence shown here is derived from an EMBL/GenBank/DDBJ whole genome shotgun (WGS) entry which is preliminary data.</text>
</comment>
<dbReference type="Gene3D" id="1.10.287.130">
    <property type="match status" value="1"/>
</dbReference>
<proteinExistence type="predicted"/>
<dbReference type="SUPFAM" id="SSF47384">
    <property type="entry name" value="Homodimeric domain of signal transducing histidine kinase"/>
    <property type="match status" value="1"/>
</dbReference>
<dbReference type="GO" id="GO:0000155">
    <property type="term" value="F:phosphorelay sensor kinase activity"/>
    <property type="evidence" value="ECO:0007669"/>
    <property type="project" value="InterPro"/>
</dbReference>
<dbReference type="SMART" id="SM00086">
    <property type="entry name" value="PAC"/>
    <property type="match status" value="1"/>
</dbReference>
<dbReference type="NCBIfam" id="TIGR00229">
    <property type="entry name" value="sensory_box"/>
    <property type="match status" value="1"/>
</dbReference>
<keyword evidence="4" id="KW-0812">Transmembrane</keyword>
<dbReference type="EMBL" id="QJPH01000409">
    <property type="protein sequence ID" value="PZN74882.1"/>
    <property type="molecule type" value="Genomic_DNA"/>
</dbReference>
<dbReference type="Gene3D" id="3.30.450.20">
    <property type="entry name" value="PAS domain"/>
    <property type="match status" value="1"/>
</dbReference>
<keyword evidence="4" id="KW-1133">Transmembrane helix</keyword>
<evidence type="ECO:0000259" key="6">
    <source>
        <dbReference type="PROSITE" id="PS50113"/>
    </source>
</evidence>
<dbReference type="Gene3D" id="3.30.565.10">
    <property type="entry name" value="Histidine kinase-like ATPase, C-terminal domain"/>
    <property type="match status" value="1"/>
</dbReference>
<dbReference type="AlphaFoldDB" id="A0A2W4QSK4"/>
<evidence type="ECO:0000313" key="7">
    <source>
        <dbReference type="EMBL" id="PZN74882.1"/>
    </source>
</evidence>
<dbReference type="InterPro" id="IPR036890">
    <property type="entry name" value="HATPase_C_sf"/>
</dbReference>
<evidence type="ECO:0000256" key="4">
    <source>
        <dbReference type="SAM" id="Phobius"/>
    </source>
</evidence>
<dbReference type="Pfam" id="PF08447">
    <property type="entry name" value="PAS_3"/>
    <property type="match status" value="1"/>
</dbReference>
<feature type="domain" description="Histidine kinase" evidence="5">
    <location>
        <begin position="511"/>
        <end position="724"/>
    </location>
</feature>
<dbReference type="InterPro" id="IPR013655">
    <property type="entry name" value="PAS_fold_3"/>
</dbReference>
<organism evidence="7 8">
    <name type="scientific">Candidatus Methylumidiphilus alinenensis</name>
    <dbReference type="NCBI Taxonomy" id="2202197"/>
    <lineage>
        <taxon>Bacteria</taxon>
        <taxon>Pseudomonadati</taxon>
        <taxon>Pseudomonadota</taxon>
        <taxon>Gammaproteobacteria</taxon>
        <taxon>Methylococcales</taxon>
        <taxon>Candidatus Methylumidiphilus</taxon>
    </lineage>
</organism>
<dbReference type="InterPro" id="IPR003661">
    <property type="entry name" value="HisK_dim/P_dom"/>
</dbReference>
<dbReference type="CDD" id="cd00082">
    <property type="entry name" value="HisKA"/>
    <property type="match status" value="1"/>
</dbReference>
<dbReference type="InterPro" id="IPR003594">
    <property type="entry name" value="HATPase_dom"/>
</dbReference>
<name>A0A2W4QSK4_9GAMM</name>
<keyword evidence="3" id="KW-0597">Phosphoprotein</keyword>
<accession>A0A2W4QSK4</accession>
<dbReference type="SUPFAM" id="SSF55874">
    <property type="entry name" value="ATPase domain of HSP90 chaperone/DNA topoisomerase II/histidine kinase"/>
    <property type="match status" value="1"/>
</dbReference>
<dbReference type="InterPro" id="IPR036097">
    <property type="entry name" value="HisK_dim/P_sf"/>
</dbReference>
<dbReference type="InterPro" id="IPR004358">
    <property type="entry name" value="Sig_transdc_His_kin-like_C"/>
</dbReference>
<feature type="domain" description="PAC" evidence="6">
    <location>
        <begin position="420"/>
        <end position="473"/>
    </location>
</feature>
<dbReference type="Gene3D" id="3.40.50.2300">
    <property type="match status" value="2"/>
</dbReference>
<evidence type="ECO:0000313" key="8">
    <source>
        <dbReference type="Proteomes" id="UP000249396"/>
    </source>
</evidence>
<dbReference type="Gene3D" id="2.10.70.100">
    <property type="match status" value="1"/>
</dbReference>
<gene>
    <name evidence="7" type="ORF">DM484_20140</name>
</gene>
<dbReference type="EC" id="2.7.13.3" evidence="2"/>
<protein>
    <recommendedName>
        <fullName evidence="2">histidine kinase</fullName>
        <ecNumber evidence="2">2.7.13.3</ecNumber>
    </recommendedName>
</protein>
<keyword evidence="4" id="KW-0472">Membrane</keyword>
<feature type="transmembrane region" description="Helical" evidence="4">
    <location>
        <begin position="313"/>
        <end position="336"/>
    </location>
</feature>
<dbReference type="InterPro" id="IPR000700">
    <property type="entry name" value="PAS-assoc_C"/>
</dbReference>
<reference evidence="7 8" key="1">
    <citation type="journal article" date="2018" name="Aquat. Microb. Ecol.">
        <title>Gammaproteobacterial methanotrophs dominate.</title>
        <authorList>
            <person name="Rissanen A.J."/>
            <person name="Saarenheimo J."/>
            <person name="Tiirola M."/>
            <person name="Peura S."/>
            <person name="Aalto S.L."/>
            <person name="Karvinen A."/>
            <person name="Nykanen H."/>
        </authorList>
    </citation>
    <scope>NUCLEOTIDE SEQUENCE [LARGE SCALE GENOMIC DNA]</scope>
    <source>
        <strain evidence="7">AMbin10</strain>
    </source>
</reference>
<dbReference type="PANTHER" id="PTHR43065">
    <property type="entry name" value="SENSOR HISTIDINE KINASE"/>
    <property type="match status" value="1"/>
</dbReference>
<dbReference type="InterPro" id="IPR005467">
    <property type="entry name" value="His_kinase_dom"/>
</dbReference>
<evidence type="ECO:0000259" key="5">
    <source>
        <dbReference type="PROSITE" id="PS50109"/>
    </source>
</evidence>
<dbReference type="Pfam" id="PF02518">
    <property type="entry name" value="HATPase_c"/>
    <property type="match status" value="1"/>
</dbReference>
<dbReference type="PROSITE" id="PS50109">
    <property type="entry name" value="HIS_KIN"/>
    <property type="match status" value="1"/>
</dbReference>
<dbReference type="PRINTS" id="PR00344">
    <property type="entry name" value="BCTRLSENSOR"/>
</dbReference>
<dbReference type="SUPFAM" id="SSF55785">
    <property type="entry name" value="PYP-like sensor domain (PAS domain)"/>
    <property type="match status" value="1"/>
</dbReference>
<dbReference type="SMART" id="SM00387">
    <property type="entry name" value="HATPase_c"/>
    <property type="match status" value="1"/>
</dbReference>
<dbReference type="InterPro" id="IPR000014">
    <property type="entry name" value="PAS"/>
</dbReference>
<feature type="non-terminal residue" evidence="7">
    <location>
        <position position="1"/>
    </location>
</feature>
<dbReference type="Proteomes" id="UP000249396">
    <property type="component" value="Unassembled WGS sequence"/>
</dbReference>
<evidence type="ECO:0000256" key="1">
    <source>
        <dbReference type="ARBA" id="ARBA00000085"/>
    </source>
</evidence>
<sequence length="738" mass="83521">HSYSEEYPWTRRQHEGFLDALTADPAVLPIYEVEHLDTKRREYDDHYGNQFADYLRFKYSGYRPALIYVTDDDALVFALKFFNELFPGVPIFFSGINDYSVRDKLDPARQTGVFEKKDISTNLAVLLRMDPKLRSIILVGDGSSTYQAIEQEAHADLENSSSIKTIFIAEKRFDRVLEKLQAQPPGTYLFLTTVGGWTDVDGKNLLLSQIIPKIVELNRFVVLSMEDVYLFKGVLGGFVTSGWRQGQRAGQLALSYLHGTPMVQLPPLMESPNEYIFAEDVLERHRLKLPGEILSVSKMLNQKPSFYQRNRTLVVATLDGLALLLFFVVLWTLAVISRKNRTIRQSEMQFREAQRVGRVGSYVFNIMADYWKGSDVLYEILGIGRDYPRTLEGWLSLVHESQRSDIKAYLLGIVERHERFDKEYRLVNGGDGGQRWVLGMGEVEYDSEGKPARLFGTIQDITERKQVADALQQINDTLEQRVQQELAENREKDHLIIQQSRFAAMGEMIGNIAHQWRQPLNTLILTLANIEDAFHYNELTGEYLATQVADGKLLIQKMSSTIDDFRNFFRPHKQTKPFSVTGAIRESISLVSASFRSHTIDIGLEADEDAVIEGFPNEFSQVLINLLINAKEAILANQVTNGRVSVRLTVGGQSAIVSIADNGGGIPVGLLGKVFEPYFSTKEMGTGIGLYMSKMIIEKSMHGHLNVHNQNNGAVFTIQCPLSDNQSGRTYDNTIDRN</sequence>
<evidence type="ECO:0000256" key="2">
    <source>
        <dbReference type="ARBA" id="ARBA00012438"/>
    </source>
</evidence>